<reference evidence="4 5" key="1">
    <citation type="journal article" date="2018" name="Front. Microbiol.">
        <title>Description and Comparative Genomics of Macrococcus caseolyticus subsp. hominis subsp. nov., Macrococcus goetzii sp. nov., Macrococcus epidermidis sp. nov., and Macrococcus bohemicus sp. nov., Novel Macrococci From Human Clinical Material With Virulence Potential and Suspected Uptake of Foreign DNA by Natural Transformation.</title>
        <authorList>
            <person name="Maslanova I."/>
            <person name="Wertheimer Z."/>
            <person name="Sedlacek I."/>
            <person name="Svec P."/>
            <person name="Indrakova A."/>
            <person name="Kovarovic V."/>
            <person name="Schumann P."/>
            <person name="Sproer C."/>
            <person name="Kralova S."/>
            <person name="Sedo O."/>
            <person name="Kristofova L."/>
            <person name="Vrbovska V."/>
            <person name="Fuzik T."/>
            <person name="Petras P."/>
            <person name="Zdrahal Z."/>
            <person name="Ruzickova V."/>
            <person name="Doskar J."/>
            <person name="Pantucek R."/>
        </authorList>
    </citation>
    <scope>NUCLEOTIDE SEQUENCE [LARGE SCALE GENOMIC DNA]</scope>
    <source>
        <strain evidence="4 5">03/115</strain>
    </source>
</reference>
<dbReference type="OrthoDB" id="9813214at2"/>
<accession>A0A328A3X0</accession>
<dbReference type="AlphaFoldDB" id="A0A328A3X0"/>
<comment type="caution">
    <text evidence="4">The sequence shown here is derived from an EMBL/GenBank/DDBJ whole genome shotgun (WGS) entry which is preliminary data.</text>
</comment>
<evidence type="ECO:0000313" key="4">
    <source>
        <dbReference type="EMBL" id="RAK49223.1"/>
    </source>
</evidence>
<dbReference type="GO" id="GO:0009103">
    <property type="term" value="P:lipopolysaccharide biosynthetic process"/>
    <property type="evidence" value="ECO:0007669"/>
    <property type="project" value="TreeGrafter"/>
</dbReference>
<dbReference type="InterPro" id="IPR058592">
    <property type="entry name" value="Gtf3_C"/>
</dbReference>
<feature type="domain" description="Glycosyltransferase subfamily 4-like N-terminal" evidence="2">
    <location>
        <begin position="70"/>
        <end position="172"/>
    </location>
</feature>
<evidence type="ECO:0000313" key="5">
    <source>
        <dbReference type="Proteomes" id="UP000249579"/>
    </source>
</evidence>
<dbReference type="GO" id="GO:0016757">
    <property type="term" value="F:glycosyltransferase activity"/>
    <property type="evidence" value="ECO:0007669"/>
    <property type="project" value="InterPro"/>
</dbReference>
<protein>
    <submittedName>
        <fullName evidence="4">Capsular biosynthesis protein</fullName>
    </submittedName>
</protein>
<sequence length="365" mass="41880">MRIAVIVSSNIVKDPRVMKQSEIVSKLTDDYIIIGKKDENATKERLSKINFNYKLINTKASNNIIGKAITRLSFGLKLINHLKKFNPDVIHANDFDMLFFAYFVKKKNQNLIYDAHEIYAKNGMISKIPLLSKIIVMLEKHMMKKVNHFVTVSNAAKEYYQTKGYNLEPVVITNAPIKREFQKLEKNKKFEAIYQGIVSEGRGYEEFAESARYTDAQVTIRGYGPTMGKILDIKNKYSLENLKIEDPVEMDEMIKAASRSHVGIVMTKPISENYEYTVSNKLFEYLHAGIPVILSPVKEHIYLNDKYKIGIVVEQITPEKIANAINLLTSDKNLYEKISRNAISTSNLLKWQNEGKKLKSLYSSF</sequence>
<proteinExistence type="predicted"/>
<dbReference type="InterPro" id="IPR028098">
    <property type="entry name" value="Glyco_trans_4-like_N"/>
</dbReference>
<feature type="domain" description="Glucosyltransferase 3-like C-terminal" evidence="3">
    <location>
        <begin position="220"/>
        <end position="350"/>
    </location>
</feature>
<dbReference type="Proteomes" id="UP000249579">
    <property type="component" value="Unassembled WGS sequence"/>
</dbReference>
<evidence type="ECO:0000256" key="1">
    <source>
        <dbReference type="ARBA" id="ARBA00022679"/>
    </source>
</evidence>
<dbReference type="Pfam" id="PF26337">
    <property type="entry name" value="Gtf3_C"/>
    <property type="match status" value="1"/>
</dbReference>
<keyword evidence="1" id="KW-0808">Transferase</keyword>
<dbReference type="Gene3D" id="3.40.50.2000">
    <property type="entry name" value="Glycogen Phosphorylase B"/>
    <property type="match status" value="2"/>
</dbReference>
<gene>
    <name evidence="4" type="ORF">BHX94_07680</name>
</gene>
<dbReference type="EMBL" id="PZJG01000004">
    <property type="protein sequence ID" value="RAK49223.1"/>
    <property type="molecule type" value="Genomic_DNA"/>
</dbReference>
<evidence type="ECO:0000259" key="3">
    <source>
        <dbReference type="Pfam" id="PF26337"/>
    </source>
</evidence>
<name>A0A328A3X0_9STAP</name>
<dbReference type="RefSeq" id="WP_111745779.1">
    <property type="nucleotide sequence ID" value="NZ_JBHSQY010000012.1"/>
</dbReference>
<dbReference type="Pfam" id="PF13439">
    <property type="entry name" value="Glyco_transf_4"/>
    <property type="match status" value="1"/>
</dbReference>
<organism evidence="4 5">
    <name type="scientific">Macrococcoides bohemicum</name>
    <dbReference type="NCBI Taxonomy" id="1903056"/>
    <lineage>
        <taxon>Bacteria</taxon>
        <taxon>Bacillati</taxon>
        <taxon>Bacillota</taxon>
        <taxon>Bacilli</taxon>
        <taxon>Bacillales</taxon>
        <taxon>Staphylococcaceae</taxon>
        <taxon>Macrococcoides</taxon>
    </lineage>
</organism>
<dbReference type="SUPFAM" id="SSF53756">
    <property type="entry name" value="UDP-Glycosyltransferase/glycogen phosphorylase"/>
    <property type="match status" value="1"/>
</dbReference>
<evidence type="ECO:0000259" key="2">
    <source>
        <dbReference type="Pfam" id="PF13439"/>
    </source>
</evidence>
<dbReference type="PANTHER" id="PTHR46401">
    <property type="entry name" value="GLYCOSYLTRANSFERASE WBBK-RELATED"/>
    <property type="match status" value="1"/>
</dbReference>
<dbReference type="PANTHER" id="PTHR46401:SF2">
    <property type="entry name" value="GLYCOSYLTRANSFERASE WBBK-RELATED"/>
    <property type="match status" value="1"/>
</dbReference>